<keyword evidence="3" id="KW-1185">Reference proteome</keyword>
<dbReference type="AlphaFoldDB" id="A0A197K347"/>
<feature type="region of interest" description="Disordered" evidence="1">
    <location>
        <begin position="59"/>
        <end position="143"/>
    </location>
</feature>
<evidence type="ECO:0000313" key="2">
    <source>
        <dbReference type="EMBL" id="OAQ32062.1"/>
    </source>
</evidence>
<evidence type="ECO:0000256" key="1">
    <source>
        <dbReference type="SAM" id="MobiDB-lite"/>
    </source>
</evidence>
<dbReference type="EMBL" id="KV442026">
    <property type="protein sequence ID" value="OAQ32062.1"/>
    <property type="molecule type" value="Genomic_DNA"/>
</dbReference>
<name>A0A197K347_9FUNG</name>
<accession>A0A197K347</accession>
<dbReference type="OrthoDB" id="2357740at2759"/>
<dbReference type="Proteomes" id="UP000078512">
    <property type="component" value="Unassembled WGS sequence"/>
</dbReference>
<gene>
    <name evidence="2" type="ORF">K457DRAFT_135405</name>
</gene>
<proteinExistence type="predicted"/>
<organism evidence="2 3">
    <name type="scientific">Linnemannia elongata AG-77</name>
    <dbReference type="NCBI Taxonomy" id="1314771"/>
    <lineage>
        <taxon>Eukaryota</taxon>
        <taxon>Fungi</taxon>
        <taxon>Fungi incertae sedis</taxon>
        <taxon>Mucoromycota</taxon>
        <taxon>Mortierellomycotina</taxon>
        <taxon>Mortierellomycetes</taxon>
        <taxon>Mortierellales</taxon>
        <taxon>Mortierellaceae</taxon>
        <taxon>Linnemannia</taxon>
    </lineage>
</organism>
<protein>
    <submittedName>
        <fullName evidence="2">Uncharacterized protein</fullName>
    </submittedName>
</protein>
<feature type="compositionally biased region" description="Low complexity" evidence="1">
    <location>
        <begin position="95"/>
        <end position="121"/>
    </location>
</feature>
<reference evidence="2 3" key="1">
    <citation type="submission" date="2016-05" db="EMBL/GenBank/DDBJ databases">
        <title>Genome sequencing reveals origins of a unique bacterial endosymbiosis in the earliest lineages of terrestrial Fungi.</title>
        <authorList>
            <consortium name="DOE Joint Genome Institute"/>
            <person name="Uehling J."/>
            <person name="Gryganskyi A."/>
            <person name="Hameed K."/>
            <person name="Tschaplinski T."/>
            <person name="Misztal P."/>
            <person name="Wu S."/>
            <person name="Desiro A."/>
            <person name="Vande Pol N."/>
            <person name="Du Z.-Y."/>
            <person name="Zienkiewicz A."/>
            <person name="Zienkiewicz K."/>
            <person name="Morin E."/>
            <person name="Tisserant E."/>
            <person name="Splivallo R."/>
            <person name="Hainaut M."/>
            <person name="Henrissat B."/>
            <person name="Ohm R."/>
            <person name="Kuo A."/>
            <person name="Yan J."/>
            <person name="Lipzen A."/>
            <person name="Nolan M."/>
            <person name="Labutti K."/>
            <person name="Barry K."/>
            <person name="Goldstein A."/>
            <person name="Labbe J."/>
            <person name="Schadt C."/>
            <person name="Tuskan G."/>
            <person name="Grigoriev I."/>
            <person name="Martin F."/>
            <person name="Vilgalys R."/>
            <person name="Bonito G."/>
        </authorList>
    </citation>
    <scope>NUCLEOTIDE SEQUENCE [LARGE SCALE GENOMIC DNA]</scope>
    <source>
        <strain evidence="2 3">AG-77</strain>
    </source>
</reference>
<evidence type="ECO:0000313" key="3">
    <source>
        <dbReference type="Proteomes" id="UP000078512"/>
    </source>
</evidence>
<sequence>MLARKTLPPGILRQAMRPQKHQLQHQVRTLTVSTLRLQEQPQQETSAVMKEFLTASDPAAVEDTSKKTPYRSARYILEQTQRQTGRRPPRRDNNTNDTTGSSSSSGERRFNNNNNRGSRPPRSNRDRDNNFSPASKFQSPPTIPYDISKELQFADKSDWEVSSVLDARPLYANIAAGRGTIPALGVSTLQDRTNVVATAIPGTAFSAHITGVRSHGDFDPEVEQSLIQTLAPLAGDSSKDHRKKSDIAAVEHQAFLRCMTHNFQEVMNPRNPINRFNNAGIKHVAGIKYDIGSDEATALEGAEEKSWKRLERLGGDYSRASSPLSLRSKSKGKTGKVGQEVLKNVSDLIGQNQSIGLEDKKKLLKAVESGLGGI</sequence>
<feature type="region of interest" description="Disordered" evidence="1">
    <location>
        <begin position="318"/>
        <end position="338"/>
    </location>
</feature>